<feature type="transmembrane region" description="Helical" evidence="6">
    <location>
        <begin position="6"/>
        <end position="25"/>
    </location>
</feature>
<dbReference type="InterPro" id="IPR036938">
    <property type="entry name" value="PAP2/HPO_sf"/>
</dbReference>
<organism evidence="8 9">
    <name type="scientific">Paenibacillus selenitireducens</name>
    <dbReference type="NCBI Taxonomy" id="1324314"/>
    <lineage>
        <taxon>Bacteria</taxon>
        <taxon>Bacillati</taxon>
        <taxon>Bacillota</taxon>
        <taxon>Bacilli</taxon>
        <taxon>Bacillales</taxon>
        <taxon>Paenibacillaceae</taxon>
        <taxon>Paenibacillus</taxon>
    </lineage>
</organism>
<keyword evidence="9" id="KW-1185">Reference proteome</keyword>
<feature type="transmembrane region" description="Helical" evidence="6">
    <location>
        <begin position="187"/>
        <end position="208"/>
    </location>
</feature>
<dbReference type="Gene3D" id="1.20.144.10">
    <property type="entry name" value="Phosphatidic acid phosphatase type 2/haloperoxidase"/>
    <property type="match status" value="1"/>
</dbReference>
<keyword evidence="2 6" id="KW-0812">Transmembrane</keyword>
<dbReference type="Proteomes" id="UP000190188">
    <property type="component" value="Unassembled WGS sequence"/>
</dbReference>
<comment type="caution">
    <text evidence="8">The sequence shown here is derived from an EMBL/GenBank/DDBJ whole genome shotgun (WGS) entry which is preliminary data.</text>
</comment>
<feature type="transmembrane region" description="Helical" evidence="6">
    <location>
        <begin position="241"/>
        <end position="259"/>
    </location>
</feature>
<dbReference type="PANTHER" id="PTHR31310:SF7">
    <property type="entry name" value="PA-PHOSPHATASE RELATED-FAMILY PROTEIN DDB_G0268928"/>
    <property type="match status" value="1"/>
</dbReference>
<feature type="domain" description="Inositolphosphotransferase Aur1/Ipt1" evidence="7">
    <location>
        <begin position="86"/>
        <end position="252"/>
    </location>
</feature>
<evidence type="ECO:0000313" key="9">
    <source>
        <dbReference type="Proteomes" id="UP000190188"/>
    </source>
</evidence>
<proteinExistence type="predicted"/>
<dbReference type="SUPFAM" id="SSF48317">
    <property type="entry name" value="Acid phosphatase/Vanadium-dependent haloperoxidase"/>
    <property type="match status" value="1"/>
</dbReference>
<gene>
    <name evidence="8" type="ORF">BVG16_06465</name>
</gene>
<dbReference type="InterPro" id="IPR026841">
    <property type="entry name" value="Aur1/Ipt1"/>
</dbReference>
<feature type="transmembrane region" description="Helical" evidence="6">
    <location>
        <begin position="46"/>
        <end position="63"/>
    </location>
</feature>
<evidence type="ECO:0000256" key="1">
    <source>
        <dbReference type="ARBA" id="ARBA00004141"/>
    </source>
</evidence>
<dbReference type="GO" id="GO:0016020">
    <property type="term" value="C:membrane"/>
    <property type="evidence" value="ECO:0007669"/>
    <property type="project" value="UniProtKB-SubCell"/>
</dbReference>
<dbReference type="STRING" id="1324314.BVG16_06465"/>
<evidence type="ECO:0000256" key="3">
    <source>
        <dbReference type="ARBA" id="ARBA00022989"/>
    </source>
</evidence>
<feature type="region of interest" description="Disordered" evidence="5">
    <location>
        <begin position="267"/>
        <end position="286"/>
    </location>
</feature>
<dbReference type="RefSeq" id="WP_078497720.1">
    <property type="nucleotide sequence ID" value="NZ_MSZX01000002.1"/>
</dbReference>
<feature type="transmembrane region" description="Helical" evidence="6">
    <location>
        <begin position="215"/>
        <end position="235"/>
    </location>
</feature>
<dbReference type="PANTHER" id="PTHR31310">
    <property type="match status" value="1"/>
</dbReference>
<evidence type="ECO:0000256" key="6">
    <source>
        <dbReference type="SAM" id="Phobius"/>
    </source>
</evidence>
<comment type="subcellular location">
    <subcellularLocation>
        <location evidence="1">Membrane</location>
        <topology evidence="1">Multi-pass membrane protein</topology>
    </subcellularLocation>
</comment>
<sequence>MVLFQSMTTVSWLTAAAFILLMWFGSMKNPITIAGIFIRQLFTSRTYLFHILALVAILVLNNVELKIENAMNLQWDFTPFIHQIEGNFVHHFQQWFRNDWVTTIVGFFYVVIFQALLLSSLSIYTAEKKNQMVYATVYAVMINYIIAIPFYLFFPVNEVWSYAPAQVQFLMLDIFPNFEQQYRALSGLNNCFPSLHTSVSVTLAILAIRSGNKRWAIFSTISAVIIVFSIFYLGIHWLTDMIGGLVLAGTASTLGYWLAHRNTLRSPSTLSVPGREGVPKQPLDQR</sequence>
<feature type="transmembrane region" description="Helical" evidence="6">
    <location>
        <begin position="100"/>
        <end position="121"/>
    </location>
</feature>
<name>A0A1T2XKM1_9BACL</name>
<evidence type="ECO:0000256" key="2">
    <source>
        <dbReference type="ARBA" id="ARBA00022692"/>
    </source>
</evidence>
<protein>
    <submittedName>
        <fullName evidence="8">Inositol phosphorylceramide synthase</fullName>
    </submittedName>
</protein>
<dbReference type="EMBL" id="MSZX01000002">
    <property type="protein sequence ID" value="OPA80372.1"/>
    <property type="molecule type" value="Genomic_DNA"/>
</dbReference>
<evidence type="ECO:0000256" key="5">
    <source>
        <dbReference type="SAM" id="MobiDB-lite"/>
    </source>
</evidence>
<accession>A0A1T2XKM1</accession>
<keyword evidence="4 6" id="KW-0472">Membrane</keyword>
<keyword evidence="3 6" id="KW-1133">Transmembrane helix</keyword>
<dbReference type="Pfam" id="PF14378">
    <property type="entry name" value="PAP2_3"/>
    <property type="match status" value="1"/>
</dbReference>
<dbReference type="OrthoDB" id="9775789at2"/>
<evidence type="ECO:0000256" key="4">
    <source>
        <dbReference type="ARBA" id="ARBA00023136"/>
    </source>
</evidence>
<feature type="transmembrane region" description="Helical" evidence="6">
    <location>
        <begin position="133"/>
        <end position="154"/>
    </location>
</feature>
<reference evidence="8 9" key="1">
    <citation type="submission" date="2017-01" db="EMBL/GenBank/DDBJ databases">
        <title>Genome analysis of Paenibacillus selenitrireducens ES3-24.</title>
        <authorList>
            <person name="Xu D."/>
            <person name="Yao R."/>
            <person name="Zheng S."/>
        </authorList>
    </citation>
    <scope>NUCLEOTIDE SEQUENCE [LARGE SCALE GENOMIC DNA]</scope>
    <source>
        <strain evidence="8 9">ES3-24</strain>
    </source>
</reference>
<evidence type="ECO:0000313" key="8">
    <source>
        <dbReference type="EMBL" id="OPA80372.1"/>
    </source>
</evidence>
<evidence type="ECO:0000259" key="7">
    <source>
        <dbReference type="Pfam" id="PF14378"/>
    </source>
</evidence>
<dbReference type="InterPro" id="IPR052185">
    <property type="entry name" value="IPC_Synthase-Related"/>
</dbReference>
<dbReference type="AlphaFoldDB" id="A0A1T2XKM1"/>